<dbReference type="EMBL" id="CAJNOR010002942">
    <property type="protein sequence ID" value="CAF1359383.1"/>
    <property type="molecule type" value="Genomic_DNA"/>
</dbReference>
<dbReference type="Proteomes" id="UP000663828">
    <property type="component" value="Unassembled WGS sequence"/>
</dbReference>
<dbReference type="Proteomes" id="UP000663852">
    <property type="component" value="Unassembled WGS sequence"/>
</dbReference>
<evidence type="ECO:0000313" key="1">
    <source>
        <dbReference type="EMBL" id="CAF1176143.1"/>
    </source>
</evidence>
<name>A0A815HZY8_ADIRI</name>
<dbReference type="EMBL" id="CAJNOJ010000133">
    <property type="protein sequence ID" value="CAF1176143.1"/>
    <property type="molecule type" value="Genomic_DNA"/>
</dbReference>
<sequence length="561" mass="66964">MKRRQETQEDNTKRPSRSQFEDLSNELLHEIFDYGDFCLMYDIFVNLNSRFRSLLTQRSFLLNINFPLKSKSIYERQCKEIIQPNMARISWLKITKEFLEFFTINQFSSLKTLITQHIPPDRIITLLQQLKSLPNFSSLSIESSDYFQDLNVIYLSLFQLTKLKYFQFKYPHGGDRVPLALAVDSCQILKHLVIDGHCRLDQLVAILSYLPRLEHLSCNQLYGAHYDEMKTSINLKIIRFKLHALEFHDLKSFLVNVSSRLKILRICKTGDENYLRAERWEELIEQYMPCLDTFDFQYSNSANIDTQQKLIQEFSSKFWIDRNWFFNYYYHSQIDDECCFYFFSIVPYRYEQFKLHENFKTHHGINYARHVEIEGCLEAEKFTIQFPCVKELTLHDVKDTSWHARSMKSIIPLLQISKLYIKDENLSIKKLISLLQDFPNVELLKLFSLPRISVKQSSVFSLVPVNNRITRVKVYEECDMKHLKLITHMFPRMEHLKICIDESHLEIILEFLLLNAKQLFLLVLSHVNYDVVERVQSIIVKKKLIENYSVKRNHGKLYLWR</sequence>
<reference evidence="2" key="1">
    <citation type="submission" date="2021-02" db="EMBL/GenBank/DDBJ databases">
        <authorList>
            <person name="Nowell W R."/>
        </authorList>
    </citation>
    <scope>NUCLEOTIDE SEQUENCE</scope>
</reference>
<proteinExistence type="predicted"/>
<dbReference type="InterPro" id="IPR032675">
    <property type="entry name" value="LRR_dom_sf"/>
</dbReference>
<accession>A0A815HZY8</accession>
<evidence type="ECO:0000313" key="2">
    <source>
        <dbReference type="EMBL" id="CAF1359383.1"/>
    </source>
</evidence>
<evidence type="ECO:0008006" key="4">
    <source>
        <dbReference type="Google" id="ProtNLM"/>
    </source>
</evidence>
<evidence type="ECO:0000313" key="3">
    <source>
        <dbReference type="Proteomes" id="UP000663828"/>
    </source>
</evidence>
<organism evidence="2 3">
    <name type="scientific">Adineta ricciae</name>
    <name type="common">Rotifer</name>
    <dbReference type="NCBI Taxonomy" id="249248"/>
    <lineage>
        <taxon>Eukaryota</taxon>
        <taxon>Metazoa</taxon>
        <taxon>Spiralia</taxon>
        <taxon>Gnathifera</taxon>
        <taxon>Rotifera</taxon>
        <taxon>Eurotatoria</taxon>
        <taxon>Bdelloidea</taxon>
        <taxon>Adinetida</taxon>
        <taxon>Adinetidae</taxon>
        <taxon>Adineta</taxon>
    </lineage>
</organism>
<dbReference type="AlphaFoldDB" id="A0A815HZY8"/>
<gene>
    <name evidence="1" type="ORF">EDS130_LOCUS23977</name>
    <name evidence="2" type="ORF">XAT740_LOCUS31925</name>
</gene>
<protein>
    <recommendedName>
        <fullName evidence="4">F-box domain-containing protein</fullName>
    </recommendedName>
</protein>
<dbReference type="Gene3D" id="3.80.10.10">
    <property type="entry name" value="Ribonuclease Inhibitor"/>
    <property type="match status" value="1"/>
</dbReference>
<comment type="caution">
    <text evidence="2">The sequence shown here is derived from an EMBL/GenBank/DDBJ whole genome shotgun (WGS) entry which is preliminary data.</text>
</comment>
<dbReference type="SUPFAM" id="SSF52047">
    <property type="entry name" value="RNI-like"/>
    <property type="match status" value="1"/>
</dbReference>
<keyword evidence="3" id="KW-1185">Reference proteome</keyword>
<dbReference type="OrthoDB" id="10010264at2759"/>